<dbReference type="NCBIfam" id="TIGR03782">
    <property type="entry name" value="Bac_Flav_CT_J"/>
    <property type="match status" value="1"/>
</dbReference>
<dbReference type="InterPro" id="IPR022393">
    <property type="entry name" value="Conjugative_transposon_TraJ"/>
</dbReference>
<feature type="domain" description="Conjugative transposon TraJ C-terminal" evidence="3">
    <location>
        <begin position="1"/>
        <end position="351"/>
    </location>
</feature>
<dbReference type="Pfam" id="PF07863">
    <property type="entry name" value="CtnDOT_TraJ"/>
    <property type="match status" value="1"/>
</dbReference>
<comment type="caution">
    <text evidence="4">The sequence shown here is derived from an EMBL/GenBank/DDBJ whole genome shotgun (WGS) entry which is preliminary data.</text>
</comment>
<feature type="compositionally biased region" description="Polar residues" evidence="1">
    <location>
        <begin position="342"/>
        <end position="352"/>
    </location>
</feature>
<evidence type="ECO:0000256" key="2">
    <source>
        <dbReference type="SAM" id="Phobius"/>
    </source>
</evidence>
<feature type="transmembrane region" description="Helical" evidence="2">
    <location>
        <begin position="203"/>
        <end position="223"/>
    </location>
</feature>
<reference evidence="4" key="1">
    <citation type="journal article" date="2014" name="Int. J. Syst. Evol. Microbiol.">
        <title>Complete genome sequence of Corynebacterium casei LMG S-19264T (=DSM 44701T), isolated from a smear-ripened cheese.</title>
        <authorList>
            <consortium name="US DOE Joint Genome Institute (JGI-PGF)"/>
            <person name="Walter F."/>
            <person name="Albersmeier A."/>
            <person name="Kalinowski J."/>
            <person name="Ruckert C."/>
        </authorList>
    </citation>
    <scope>NUCLEOTIDE SEQUENCE</scope>
    <source>
        <strain evidence="4">CGMCC 1.15290</strain>
    </source>
</reference>
<feature type="region of interest" description="Disordered" evidence="1">
    <location>
        <begin position="101"/>
        <end position="131"/>
    </location>
</feature>
<feature type="transmembrane region" description="Helical" evidence="2">
    <location>
        <begin position="147"/>
        <end position="164"/>
    </location>
</feature>
<reference evidence="4" key="2">
    <citation type="submission" date="2020-09" db="EMBL/GenBank/DDBJ databases">
        <authorList>
            <person name="Sun Q."/>
            <person name="Zhou Y."/>
        </authorList>
    </citation>
    <scope>NUCLEOTIDE SEQUENCE</scope>
    <source>
        <strain evidence="4">CGMCC 1.15290</strain>
    </source>
</reference>
<keyword evidence="2" id="KW-0812">Transmembrane</keyword>
<feature type="transmembrane region" description="Helical" evidence="2">
    <location>
        <begin position="7"/>
        <end position="25"/>
    </location>
</feature>
<feature type="transmembrane region" description="Helical" evidence="2">
    <location>
        <begin position="45"/>
        <end position="67"/>
    </location>
</feature>
<feature type="region of interest" description="Disordered" evidence="1">
    <location>
        <begin position="306"/>
        <end position="352"/>
    </location>
</feature>
<dbReference type="AlphaFoldDB" id="A0A917INQ0"/>
<name>A0A917INQ0_9BACT</name>
<feature type="transmembrane region" description="Helical" evidence="2">
    <location>
        <begin position="251"/>
        <end position="275"/>
    </location>
</feature>
<evidence type="ECO:0000313" key="4">
    <source>
        <dbReference type="EMBL" id="GGH59761.1"/>
    </source>
</evidence>
<proteinExistence type="predicted"/>
<feature type="transmembrane region" description="Helical" evidence="2">
    <location>
        <begin position="170"/>
        <end position="191"/>
    </location>
</feature>
<gene>
    <name evidence="4" type="ORF">GCM10011379_06890</name>
</gene>
<evidence type="ECO:0000259" key="3">
    <source>
        <dbReference type="Pfam" id="PF07863"/>
    </source>
</evidence>
<accession>A0A917INQ0</accession>
<sequence>MPLCADLINVSTAIAGLGALFYIGVRVWKHIANAEPIDFFPLFRPFVLTLLIGLFPTLVLGVLDGAMKPITLTTEKMFKKTNQSVEVLLAERAKAIVTGGDGELVGNPNSGNKNYDKYDKPEPTGGAQEKPPSLSFGLKLMSGSMSFLIKLFLSTILQMLYYAAAICIDVIRTFQLLILGILGPLVFALSIYDGFQHTLSVWIGRYINVSLWLPIANIFGSLINKIQQNMLKLDLSQIQSGQGMAFSQTDAAYIIFLIISIVGYFSIPGVANYVIHASGGNAVMGRANQLASNAIRFAIGGPAAVSAGGGKGGGSMADDRPGDDRKTAPMADAANSEPYRNDGNSYQAKKLS</sequence>
<protein>
    <submittedName>
        <fullName evidence="4">Conjugative transposon protein TraJ</fullName>
    </submittedName>
</protein>
<evidence type="ECO:0000256" key="1">
    <source>
        <dbReference type="SAM" id="MobiDB-lite"/>
    </source>
</evidence>
<feature type="compositionally biased region" description="Basic and acidic residues" evidence="1">
    <location>
        <begin position="317"/>
        <end position="327"/>
    </location>
</feature>
<keyword evidence="5" id="KW-1185">Reference proteome</keyword>
<keyword evidence="2" id="KW-1133">Transmembrane helix</keyword>
<organism evidence="4 5">
    <name type="scientific">Filimonas zeae</name>
    <dbReference type="NCBI Taxonomy" id="1737353"/>
    <lineage>
        <taxon>Bacteria</taxon>
        <taxon>Pseudomonadati</taxon>
        <taxon>Bacteroidota</taxon>
        <taxon>Chitinophagia</taxon>
        <taxon>Chitinophagales</taxon>
        <taxon>Chitinophagaceae</taxon>
        <taxon>Filimonas</taxon>
    </lineage>
</organism>
<dbReference type="InterPro" id="IPR012424">
    <property type="entry name" value="Conjugative_transposon_TraJ_C"/>
</dbReference>
<evidence type="ECO:0000313" key="5">
    <source>
        <dbReference type="Proteomes" id="UP000627292"/>
    </source>
</evidence>
<dbReference type="EMBL" id="BMIB01000001">
    <property type="protein sequence ID" value="GGH59761.1"/>
    <property type="molecule type" value="Genomic_DNA"/>
</dbReference>
<keyword evidence="2" id="KW-0472">Membrane</keyword>
<dbReference type="Proteomes" id="UP000627292">
    <property type="component" value="Unassembled WGS sequence"/>
</dbReference>